<comment type="subcellular location">
    <subcellularLocation>
        <location evidence="1">Cytoplasm</location>
    </subcellularLocation>
</comment>
<evidence type="ECO:0000256" key="3">
    <source>
        <dbReference type="ARBA" id="ARBA00022490"/>
    </source>
</evidence>
<keyword evidence="6" id="KW-0235">DNA replication</keyword>
<dbReference type="OrthoDB" id="18438at1854"/>
<dbReference type="GO" id="GO:0003887">
    <property type="term" value="F:DNA-directed DNA polymerase activity"/>
    <property type="evidence" value="ECO:0007669"/>
    <property type="project" value="UniProtKB-KW"/>
</dbReference>
<evidence type="ECO:0000256" key="5">
    <source>
        <dbReference type="ARBA" id="ARBA00022695"/>
    </source>
</evidence>
<dbReference type="PANTHER" id="PTHR30478">
    <property type="entry name" value="DNA POLYMERASE III SUBUNIT BETA"/>
    <property type="match status" value="1"/>
</dbReference>
<gene>
    <name evidence="10" type="ordered locus">Francci3_1710</name>
</gene>
<dbReference type="PhylomeDB" id="Q2JCA6"/>
<dbReference type="EMBL" id="CP000249">
    <property type="protein sequence ID" value="ABD11086.1"/>
    <property type="molecule type" value="Genomic_DNA"/>
</dbReference>
<protein>
    <submittedName>
        <fullName evidence="10">DNA polymerase III beta subunit family protein</fullName>
    </submittedName>
</protein>
<dbReference type="Pfam" id="PF02767">
    <property type="entry name" value="DNA_pol3_beta_2"/>
    <property type="match status" value="1"/>
</dbReference>
<accession>Q2JCA6</accession>
<keyword evidence="7" id="KW-0239">DNA-directed DNA polymerase</keyword>
<evidence type="ECO:0000256" key="8">
    <source>
        <dbReference type="ARBA" id="ARBA00023125"/>
    </source>
</evidence>
<dbReference type="AlphaFoldDB" id="Q2JCA6"/>
<dbReference type="KEGG" id="fra:Francci3_1710"/>
<dbReference type="GO" id="GO:0006271">
    <property type="term" value="P:DNA strand elongation involved in DNA replication"/>
    <property type="evidence" value="ECO:0007669"/>
    <property type="project" value="TreeGrafter"/>
</dbReference>
<dbReference type="SMART" id="SM00480">
    <property type="entry name" value="POL3Bc"/>
    <property type="match status" value="1"/>
</dbReference>
<evidence type="ECO:0000256" key="7">
    <source>
        <dbReference type="ARBA" id="ARBA00022932"/>
    </source>
</evidence>
<evidence type="ECO:0000256" key="6">
    <source>
        <dbReference type="ARBA" id="ARBA00022705"/>
    </source>
</evidence>
<dbReference type="Proteomes" id="UP000001937">
    <property type="component" value="Chromosome"/>
</dbReference>
<dbReference type="STRING" id="106370.Francci3_1710"/>
<evidence type="ECO:0000256" key="4">
    <source>
        <dbReference type="ARBA" id="ARBA00022679"/>
    </source>
</evidence>
<proteinExistence type="inferred from homology"/>
<keyword evidence="8" id="KW-0238">DNA-binding</keyword>
<keyword evidence="4" id="KW-0808">Transferase</keyword>
<dbReference type="InterPro" id="IPR022637">
    <property type="entry name" value="DNA_polIII_beta_cen"/>
</dbReference>
<dbReference type="SUPFAM" id="SSF55979">
    <property type="entry name" value="DNA clamp"/>
    <property type="match status" value="1"/>
</dbReference>
<dbReference type="PANTHER" id="PTHR30478:SF0">
    <property type="entry name" value="BETA SLIDING CLAMP"/>
    <property type="match status" value="1"/>
</dbReference>
<keyword evidence="11" id="KW-1185">Reference proteome</keyword>
<evidence type="ECO:0000259" key="9">
    <source>
        <dbReference type="Pfam" id="PF02767"/>
    </source>
</evidence>
<feature type="domain" description="DNA polymerase III beta sliding clamp central" evidence="9">
    <location>
        <begin position="150"/>
        <end position="229"/>
    </location>
</feature>
<dbReference type="GO" id="GO:0003677">
    <property type="term" value="F:DNA binding"/>
    <property type="evidence" value="ECO:0007669"/>
    <property type="project" value="UniProtKB-KW"/>
</dbReference>
<evidence type="ECO:0000256" key="2">
    <source>
        <dbReference type="ARBA" id="ARBA00010752"/>
    </source>
</evidence>
<dbReference type="GO" id="GO:0005737">
    <property type="term" value="C:cytoplasm"/>
    <property type="evidence" value="ECO:0007669"/>
    <property type="project" value="UniProtKB-SubCell"/>
</dbReference>
<evidence type="ECO:0000313" key="11">
    <source>
        <dbReference type="Proteomes" id="UP000001937"/>
    </source>
</evidence>
<keyword evidence="3" id="KW-0963">Cytoplasm</keyword>
<name>Q2JCA6_FRACC</name>
<dbReference type="RefSeq" id="WP_011436148.1">
    <property type="nucleotide sequence ID" value="NC_007777.1"/>
</dbReference>
<organism evidence="10 11">
    <name type="scientific">Frankia casuarinae (strain DSM 45818 / CECT 9043 / HFP020203 / CcI3)</name>
    <dbReference type="NCBI Taxonomy" id="106370"/>
    <lineage>
        <taxon>Bacteria</taxon>
        <taxon>Bacillati</taxon>
        <taxon>Actinomycetota</taxon>
        <taxon>Actinomycetes</taxon>
        <taxon>Frankiales</taxon>
        <taxon>Frankiaceae</taxon>
        <taxon>Frankia</taxon>
    </lineage>
</organism>
<reference evidence="10 11" key="1">
    <citation type="journal article" date="2007" name="Genome Res.">
        <title>Genome characteristics of facultatively symbiotic Frankia sp. strains reflect host range and host plant biogeography.</title>
        <authorList>
            <person name="Normand P."/>
            <person name="Lapierre P."/>
            <person name="Tisa L.S."/>
            <person name="Gogarten J.P."/>
            <person name="Alloisio N."/>
            <person name="Bagnarol E."/>
            <person name="Bassi C.A."/>
            <person name="Berry A.M."/>
            <person name="Bickhart D.M."/>
            <person name="Choisne N."/>
            <person name="Couloux A."/>
            <person name="Cournoyer B."/>
            <person name="Cruveiller S."/>
            <person name="Daubin V."/>
            <person name="Demange N."/>
            <person name="Francino M.P."/>
            <person name="Goltsman E."/>
            <person name="Huang Y."/>
            <person name="Kopp O.R."/>
            <person name="Labarre L."/>
            <person name="Lapidus A."/>
            <person name="Lavire C."/>
            <person name="Marechal J."/>
            <person name="Martinez M."/>
            <person name="Mastronunzio J.E."/>
            <person name="Mullin B.C."/>
            <person name="Niemann J."/>
            <person name="Pujic P."/>
            <person name="Rawnsley T."/>
            <person name="Rouy Z."/>
            <person name="Schenowitz C."/>
            <person name="Sellstedt A."/>
            <person name="Tavares F."/>
            <person name="Tomkins J.P."/>
            <person name="Vallenet D."/>
            <person name="Valverde C."/>
            <person name="Wall L.G."/>
            <person name="Wang Y."/>
            <person name="Medigue C."/>
            <person name="Benson D.R."/>
        </authorList>
    </citation>
    <scope>NUCLEOTIDE SEQUENCE [LARGE SCALE GENOMIC DNA]</scope>
    <source>
        <strain evidence="11">DSM 45818 / CECT 9043 / CcI3</strain>
    </source>
</reference>
<keyword evidence="5" id="KW-0548">Nucleotidyltransferase</keyword>
<evidence type="ECO:0000256" key="1">
    <source>
        <dbReference type="ARBA" id="ARBA00004496"/>
    </source>
</evidence>
<dbReference type="eggNOG" id="COG0592">
    <property type="taxonomic scope" value="Bacteria"/>
</dbReference>
<dbReference type="GO" id="GO:0008408">
    <property type="term" value="F:3'-5' exonuclease activity"/>
    <property type="evidence" value="ECO:0007669"/>
    <property type="project" value="InterPro"/>
</dbReference>
<comment type="similarity">
    <text evidence="2">Belongs to the beta sliding clamp family.</text>
</comment>
<evidence type="ECO:0000313" key="10">
    <source>
        <dbReference type="EMBL" id="ABD11086.1"/>
    </source>
</evidence>
<dbReference type="Gene3D" id="3.10.150.10">
    <property type="entry name" value="DNA Polymerase III, subunit A, domain 2"/>
    <property type="match status" value="3"/>
</dbReference>
<dbReference type="GO" id="GO:0009360">
    <property type="term" value="C:DNA polymerase III complex"/>
    <property type="evidence" value="ECO:0007669"/>
    <property type="project" value="InterPro"/>
</dbReference>
<dbReference type="InterPro" id="IPR001001">
    <property type="entry name" value="DNA_polIII_beta"/>
</dbReference>
<dbReference type="InterPro" id="IPR046938">
    <property type="entry name" value="DNA_clamp_sf"/>
</dbReference>
<sequence length="408" mass="42864">MTVTAPPATIAGATAVVPYRDLLAALTTVGTVLDRKSRPPWNAALITADLDGRLTVTGASPAATVSVRLPGAARSAGQFLVDGWALTQMCKALVRGEHRRDTDELPVLLDGSFPPAPTVTIGDYTVPLTGLPVEDHPGACRPAPTIATVDRAAWRAAVDRVLPAVGRDDTLRVLTGLYVSFAPGLATVAGTDRYRLAVDVLPATVTGPAVQELLLPAKILAACAETWTGPSVTIGRRRAESVHDVDRVTFTCGQTTVSLVETGGAYPPWRRLLGSLDPQHTATFDRATVAAHVARVLAILTAHPTTRRPIMTMTLTLTPDGLRVAPLLPEHGARVSAPTLPATTSLTDGTVRWAFNAAYLRAALAALPGDTVLFSGQADVAKPVLLTSPEQGASIPPYRHLLMPICID</sequence>
<dbReference type="HOGENOM" id="CLU_673961_0_0_11"/>